<dbReference type="Gene3D" id="1.20.1460.10">
    <property type="entry name" value="subunit c (vma5p) of the yeast v-atpase, domain 2"/>
    <property type="match status" value="1"/>
</dbReference>
<keyword evidence="3 6" id="KW-0375">Hydrogen ion transport</keyword>
<dbReference type="SUPFAM" id="SSF118203">
    <property type="entry name" value="Vacuolar ATP synthase subunit C"/>
    <property type="match status" value="1"/>
</dbReference>
<evidence type="ECO:0000256" key="3">
    <source>
        <dbReference type="ARBA" id="ARBA00022781"/>
    </source>
</evidence>
<sequence>MPSSTKYILVSLPLRIFDSSDQEDALSSLSATITPDNGTVLPFPIPSFKIGTLDALVQQADDLAKLDAACNGVVLKVADSLRSILDGDDDKTEQQKMVNDKPTDHYLRTFNWNTVRYRADRPIGELLENLQKELQNIDNDVKAKFSQYNGVKTNLAALKRKQTGNLATKSLTPIVDPALLVQESEYLETHLIVVPTIARKEFLRSYETLAPMVVPRSSIQVAQDDEFTLFAVTTFKKHSAEFLQKCREQKWTPRQYKYVEGGKEEEQRELERVTKEEKKVWGEALRLGRTGWSESVMVWAHVLSLRVFVETVLRYGLPLEFVCALVKTTEKQATKVKTALDSAYSYLGGNALGRDKRGRVTKDDASLTSEMAAQGLGGEGAEYTAYVYYEIEIP</sequence>
<evidence type="ECO:0000256" key="5">
    <source>
        <dbReference type="ARBA" id="ARBA00053565"/>
    </source>
</evidence>
<dbReference type="GO" id="GO:0046961">
    <property type="term" value="F:proton-transporting ATPase activity, rotational mechanism"/>
    <property type="evidence" value="ECO:0007669"/>
    <property type="project" value="InterPro"/>
</dbReference>
<evidence type="ECO:0000313" key="7">
    <source>
        <dbReference type="EMBL" id="KAK1769915.1"/>
    </source>
</evidence>
<dbReference type="EMBL" id="MU839001">
    <property type="protein sequence ID" value="KAK1769915.1"/>
    <property type="molecule type" value="Genomic_DNA"/>
</dbReference>
<dbReference type="Gene3D" id="3.30.70.1180">
    <property type="entry name" value="Vacuolar atp synthase subunit c, domain 1"/>
    <property type="match status" value="1"/>
</dbReference>
<dbReference type="GeneID" id="85312906"/>
<dbReference type="Proteomes" id="UP001244011">
    <property type="component" value="Unassembled WGS sequence"/>
</dbReference>
<protein>
    <recommendedName>
        <fullName evidence="6">V-type proton ATPase subunit C</fullName>
    </recommendedName>
</protein>
<dbReference type="Pfam" id="PF03223">
    <property type="entry name" value="V-ATPase_C"/>
    <property type="match status" value="1"/>
</dbReference>
<evidence type="ECO:0000313" key="8">
    <source>
        <dbReference type="Proteomes" id="UP001244011"/>
    </source>
</evidence>
<comment type="caution">
    <text evidence="7">The sequence shown here is derived from an EMBL/GenBank/DDBJ whole genome shotgun (WGS) entry which is preliminary data.</text>
</comment>
<reference evidence="7" key="1">
    <citation type="submission" date="2023-06" db="EMBL/GenBank/DDBJ databases">
        <title>Genome-scale phylogeny and comparative genomics of the fungal order Sordariales.</title>
        <authorList>
            <consortium name="Lawrence Berkeley National Laboratory"/>
            <person name="Hensen N."/>
            <person name="Bonometti L."/>
            <person name="Westerberg I."/>
            <person name="Brannstrom I.O."/>
            <person name="Guillou S."/>
            <person name="Cros-Aarteil S."/>
            <person name="Calhoun S."/>
            <person name="Haridas S."/>
            <person name="Kuo A."/>
            <person name="Mondo S."/>
            <person name="Pangilinan J."/>
            <person name="Riley R."/>
            <person name="Labutti K."/>
            <person name="Andreopoulos B."/>
            <person name="Lipzen A."/>
            <person name="Chen C."/>
            <person name="Yanf M."/>
            <person name="Daum C."/>
            <person name="Ng V."/>
            <person name="Clum A."/>
            <person name="Steindorff A."/>
            <person name="Ohm R."/>
            <person name="Martin F."/>
            <person name="Silar P."/>
            <person name="Natvig D."/>
            <person name="Lalanne C."/>
            <person name="Gautier V."/>
            <person name="Ament-Velasquez S.L."/>
            <person name="Kruys A."/>
            <person name="Hutchinson M.I."/>
            <person name="Powell A.J."/>
            <person name="Barry K."/>
            <person name="Miller A.N."/>
            <person name="Grigoriev I.V."/>
            <person name="Debuchy R."/>
            <person name="Gladieux P."/>
            <person name="Thoren M.H."/>
            <person name="Johannesson H."/>
        </authorList>
    </citation>
    <scope>NUCLEOTIDE SEQUENCE</scope>
    <source>
        <strain evidence="7">8032-3</strain>
    </source>
</reference>
<organism evidence="7 8">
    <name type="scientific">Phialemonium atrogriseum</name>
    <dbReference type="NCBI Taxonomy" id="1093897"/>
    <lineage>
        <taxon>Eukaryota</taxon>
        <taxon>Fungi</taxon>
        <taxon>Dikarya</taxon>
        <taxon>Ascomycota</taxon>
        <taxon>Pezizomycotina</taxon>
        <taxon>Sordariomycetes</taxon>
        <taxon>Sordariomycetidae</taxon>
        <taxon>Cephalothecales</taxon>
        <taxon>Cephalothecaceae</taxon>
        <taxon>Phialemonium</taxon>
    </lineage>
</organism>
<dbReference type="InterPro" id="IPR036132">
    <property type="entry name" value="Vac_ATP_synth_c_sf"/>
</dbReference>
<dbReference type="FunFam" id="3.30.70.100:FF:000002">
    <property type="entry name" value="V-type proton ATPase subunit C"/>
    <property type="match status" value="1"/>
</dbReference>
<comment type="function">
    <text evidence="6">Subunit of the V1 complex of vacuolar(H+)-ATPase (V-ATPase), a multisubunit enzyme composed of a peripheral complex (V1) that hydrolyzes ATP and a membrane integral complex (V0) that translocates protons. V-ATPase is responsible for acidifying and maintaining the pH of intracellular compartments and in some cell types, is targeted to the plasma membrane, where it is responsible for acidifying the extracellular environment. Subunit C is necessary for the assembly of the catalytic sector of the enzyme and is likely to have a specific function in its catalytic activity.</text>
</comment>
<dbReference type="PANTHER" id="PTHR10137:SF0">
    <property type="entry name" value="V-TYPE PROTON ATPASE SUBUNIT C"/>
    <property type="match status" value="1"/>
</dbReference>
<evidence type="ECO:0000256" key="6">
    <source>
        <dbReference type="RuleBase" id="RU364010"/>
    </source>
</evidence>
<comment type="subunit">
    <text evidence="6">V-ATPase is a heteromultimeric enzyme composed of a peripheral catalytic V1 complex (components A to H) attached to an integral membrane V0 proton pore complex.</text>
</comment>
<keyword evidence="2 6" id="KW-0813">Transport</keyword>
<dbReference type="PANTHER" id="PTHR10137">
    <property type="entry name" value="V-TYPE PROTON ATPASE SUBUNIT C"/>
    <property type="match status" value="1"/>
</dbReference>
<dbReference type="GO" id="GO:0000221">
    <property type="term" value="C:vacuolar proton-transporting V-type ATPase, V1 domain"/>
    <property type="evidence" value="ECO:0007669"/>
    <property type="project" value="TreeGrafter"/>
</dbReference>
<name>A0AAJ0C4R4_9PEZI</name>
<keyword evidence="8" id="KW-1185">Reference proteome</keyword>
<proteinExistence type="inferred from homology"/>
<dbReference type="InterPro" id="IPR004907">
    <property type="entry name" value="ATPase_V1-cplx_csu"/>
</dbReference>
<comment type="similarity">
    <text evidence="1 6">Belongs to the V-ATPase C subunit family.</text>
</comment>
<dbReference type="RefSeq" id="XP_060286128.1">
    <property type="nucleotide sequence ID" value="XM_060429719.1"/>
</dbReference>
<gene>
    <name evidence="7" type="ORF">QBC33DRAFT_556336</name>
</gene>
<evidence type="ECO:0000256" key="4">
    <source>
        <dbReference type="ARBA" id="ARBA00023065"/>
    </source>
</evidence>
<dbReference type="Gene3D" id="3.30.70.100">
    <property type="match status" value="1"/>
</dbReference>
<keyword evidence="4 6" id="KW-0406">Ion transport</keyword>
<comment type="function">
    <text evidence="5">Subunit of the V1 complex of vacuolar(H+)-ATPase (V-ATPase), a multisubunit enzyme composed of a peripheral complex (V1) that hydrolyzes ATP and a membrane integral complex (V0) that translocates protons. V-ATPase is responsible for acidifying and maintaining the pH of intracellular compartments. Subunit C is necessary for the assembly of the catalytic sector of the enzyme and is likely to have a specific function in its catalytic activity. Reversibly leaves the enzyme after glucose depletion, causing the catalytic subcomplex V1 to detach from the V0 section.</text>
</comment>
<dbReference type="CDD" id="cd14785">
    <property type="entry name" value="V-ATPase_C"/>
    <property type="match status" value="1"/>
</dbReference>
<dbReference type="AlphaFoldDB" id="A0AAJ0C4R4"/>
<evidence type="ECO:0000256" key="2">
    <source>
        <dbReference type="ARBA" id="ARBA00022448"/>
    </source>
</evidence>
<evidence type="ECO:0000256" key="1">
    <source>
        <dbReference type="ARBA" id="ARBA00006138"/>
    </source>
</evidence>
<accession>A0AAJ0C4R4</accession>